<reference evidence="1" key="1">
    <citation type="submission" date="2018-11" db="EMBL/GenBank/DDBJ databases">
        <authorList>
            <consortium name="Genoscope - CEA"/>
            <person name="William W."/>
        </authorList>
    </citation>
    <scope>NUCLEOTIDE SEQUENCE</scope>
</reference>
<dbReference type="AlphaFoldDB" id="A0A3P6AIQ1"/>
<protein>
    <submittedName>
        <fullName evidence="1">Uncharacterized protein</fullName>
    </submittedName>
</protein>
<organism evidence="1">
    <name type="scientific">Brassica campestris</name>
    <name type="common">Field mustard</name>
    <dbReference type="NCBI Taxonomy" id="3711"/>
    <lineage>
        <taxon>Eukaryota</taxon>
        <taxon>Viridiplantae</taxon>
        <taxon>Streptophyta</taxon>
        <taxon>Embryophyta</taxon>
        <taxon>Tracheophyta</taxon>
        <taxon>Spermatophyta</taxon>
        <taxon>Magnoliopsida</taxon>
        <taxon>eudicotyledons</taxon>
        <taxon>Gunneridae</taxon>
        <taxon>Pentapetalae</taxon>
        <taxon>rosids</taxon>
        <taxon>malvids</taxon>
        <taxon>Brassicales</taxon>
        <taxon>Brassicaceae</taxon>
        <taxon>Brassiceae</taxon>
        <taxon>Brassica</taxon>
    </lineage>
</organism>
<name>A0A3P6AIQ1_BRACM</name>
<dbReference type="EMBL" id="LR031573">
    <property type="protein sequence ID" value="VDC91437.1"/>
    <property type="molecule type" value="Genomic_DNA"/>
</dbReference>
<gene>
    <name evidence="1" type="ORF">BRAA02T08323Z</name>
</gene>
<evidence type="ECO:0000313" key="1">
    <source>
        <dbReference type="EMBL" id="VDC91437.1"/>
    </source>
</evidence>
<sequence length="89" mass="9874">MGRLVTVDITIHSPLRLSFAMPLVLRLLSKQRDCCCPLSVIQVLLSSSNQRYTCLSLTPPNQLLFLSGLEDLFFFSVAISSSRRGSSRA</sequence>
<proteinExistence type="predicted"/>
<accession>A0A3P6AIQ1</accession>